<comment type="similarity">
    <text evidence="1 2">Belongs to the UPF0473 family.</text>
</comment>
<sequence length="99" mass="11499">MTEKDLHEHEEQEYITVVDEEGNESLYEILFTFDSEDFGKSYVLIYPAGTSEDEEVELQAYAYQEQEDGTSGDLQPITTDEEWDLVEEVLNTFLDSEDE</sequence>
<name>A0AAJ1V1N6_9LACT</name>
<dbReference type="NCBIfam" id="NF010215">
    <property type="entry name" value="PRK13678.1-2"/>
    <property type="match status" value="1"/>
</dbReference>
<evidence type="ECO:0000256" key="2">
    <source>
        <dbReference type="HAMAP-Rule" id="MF_01448"/>
    </source>
</evidence>
<dbReference type="HAMAP" id="MF_01448">
    <property type="entry name" value="UPF0473"/>
    <property type="match status" value="1"/>
</dbReference>
<evidence type="ECO:0000313" key="3">
    <source>
        <dbReference type="EMBL" id="MDK7186725.1"/>
    </source>
</evidence>
<organism evidence="3 4">
    <name type="scientific">Facklamia hominis</name>
    <dbReference type="NCBI Taxonomy" id="178214"/>
    <lineage>
        <taxon>Bacteria</taxon>
        <taxon>Bacillati</taxon>
        <taxon>Bacillota</taxon>
        <taxon>Bacilli</taxon>
        <taxon>Lactobacillales</taxon>
        <taxon>Aerococcaceae</taxon>
        <taxon>Facklamia</taxon>
    </lineage>
</organism>
<protein>
    <recommendedName>
        <fullName evidence="2">UPF0473 protein QP433_01890</fullName>
    </recommendedName>
</protein>
<dbReference type="AlphaFoldDB" id="A0AAJ1V1N6"/>
<gene>
    <name evidence="3" type="ORF">QP433_01890</name>
</gene>
<dbReference type="Pfam" id="PF06949">
    <property type="entry name" value="DUF1292"/>
    <property type="match status" value="1"/>
</dbReference>
<dbReference type="Proteomes" id="UP001229251">
    <property type="component" value="Unassembled WGS sequence"/>
</dbReference>
<proteinExistence type="inferred from homology"/>
<dbReference type="EMBL" id="JASOOE010000003">
    <property type="protein sequence ID" value="MDK7186725.1"/>
    <property type="molecule type" value="Genomic_DNA"/>
</dbReference>
<evidence type="ECO:0000313" key="4">
    <source>
        <dbReference type="Proteomes" id="UP001229251"/>
    </source>
</evidence>
<accession>A0AAJ1V1N6</accession>
<reference evidence="3" key="1">
    <citation type="submission" date="2023-05" db="EMBL/GenBank/DDBJ databases">
        <title>Cataloging the Phylogenetic Diversity of Human Bladder Bacteria.</title>
        <authorList>
            <person name="Du J."/>
        </authorList>
    </citation>
    <scope>NUCLEOTIDE SEQUENCE</scope>
    <source>
        <strain evidence="3">UMB1231</strain>
    </source>
</reference>
<dbReference type="PANTHER" id="PTHR40066:SF1">
    <property type="entry name" value="UPF0473 PROTEIN CBO2561_CLC_2432"/>
    <property type="match status" value="1"/>
</dbReference>
<evidence type="ECO:0000256" key="1">
    <source>
        <dbReference type="ARBA" id="ARBA00008439"/>
    </source>
</evidence>
<dbReference type="PANTHER" id="PTHR40066">
    <property type="entry name" value="UPF0473 PROTEIN CBO2561/CLC_2432"/>
    <property type="match status" value="1"/>
</dbReference>
<dbReference type="NCBIfam" id="NF010217">
    <property type="entry name" value="PRK13678.1-4"/>
    <property type="match status" value="1"/>
</dbReference>
<dbReference type="InterPro" id="IPR009711">
    <property type="entry name" value="UPF0473"/>
</dbReference>
<dbReference type="RefSeq" id="WP_016647640.1">
    <property type="nucleotide sequence ID" value="NZ_JASOOE010000003.1"/>
</dbReference>
<comment type="caution">
    <text evidence="3">The sequence shown here is derived from an EMBL/GenBank/DDBJ whole genome shotgun (WGS) entry which is preliminary data.</text>
</comment>